<keyword evidence="7" id="KW-1185">Reference proteome</keyword>
<reference evidence="7" key="1">
    <citation type="journal article" date="2021" name="Elife">
        <title>Highly contiguous assemblies of 101 drosophilid genomes.</title>
        <authorList>
            <person name="Kim B.Y."/>
            <person name="Wang J.R."/>
            <person name="Miller D.E."/>
            <person name="Barmina O."/>
            <person name="Delaney E."/>
            <person name="Thompson A."/>
            <person name="Comeault A.A."/>
            <person name="Peede D."/>
            <person name="D'Agostino E.R."/>
            <person name="Pelaez J."/>
            <person name="Aguilar J.M."/>
            <person name="Haji D."/>
            <person name="Matsunaga T."/>
            <person name="Armstrong E.E."/>
            <person name="Zych M."/>
            <person name="Ogawa Y."/>
            <person name="Stamenkovic-Radak M."/>
            <person name="Jelic M."/>
            <person name="Veselinovic M.S."/>
            <person name="Tanaskovic M."/>
            <person name="Eric P."/>
            <person name="Gao J.J."/>
            <person name="Katoh T.K."/>
            <person name="Toda M.J."/>
            <person name="Watabe H."/>
            <person name="Watada M."/>
            <person name="Davis J.S."/>
            <person name="Moyle L.C."/>
            <person name="Manoli G."/>
            <person name="Bertolini E."/>
            <person name="Kostal V."/>
            <person name="Hawley R.S."/>
            <person name="Takahashi A."/>
            <person name="Jones C.D."/>
            <person name="Price D.K."/>
            <person name="Whiteman N."/>
            <person name="Kopp A."/>
            <person name="Matute D.R."/>
            <person name="Petrov D.A."/>
        </authorList>
    </citation>
    <scope>NUCLEOTIDE SEQUENCE [LARGE SCALE GENOMIC DNA]</scope>
</reference>
<reference evidence="6" key="3">
    <citation type="submission" date="2025-05" db="UniProtKB">
        <authorList>
            <consortium name="EnsemblMetazoa"/>
        </authorList>
    </citation>
    <scope>IDENTIFICATION</scope>
</reference>
<dbReference type="PANTHER" id="PTHR12859:SF0">
    <property type="entry name" value="PRA1 FAMILY PROTEIN"/>
    <property type="match status" value="1"/>
</dbReference>
<keyword evidence="3 5" id="KW-1133">Transmembrane helix</keyword>
<feature type="transmembrane region" description="Helical" evidence="5">
    <location>
        <begin position="130"/>
        <end position="146"/>
    </location>
</feature>
<protein>
    <recommendedName>
        <fullName evidence="5">PRA1 family protein</fullName>
    </recommendedName>
</protein>
<dbReference type="RefSeq" id="XP_016987723.1">
    <property type="nucleotide sequence ID" value="XM_017132234.1"/>
</dbReference>
<dbReference type="EnsemblMetazoa" id="XM_017132234.2">
    <property type="protein sequence ID" value="XP_016987723.1"/>
    <property type="gene ID" value="LOC108050520"/>
</dbReference>
<keyword evidence="2 5" id="KW-0812">Transmembrane</keyword>
<evidence type="ECO:0000313" key="7">
    <source>
        <dbReference type="Proteomes" id="UP001652680"/>
    </source>
</evidence>
<feature type="transmembrane region" description="Helical" evidence="5">
    <location>
        <begin position="152"/>
        <end position="170"/>
    </location>
</feature>
<evidence type="ECO:0000313" key="8">
    <source>
        <dbReference type="RefSeq" id="XP_016987723.1"/>
    </source>
</evidence>
<feature type="transmembrane region" description="Helical" evidence="5">
    <location>
        <begin position="83"/>
        <end position="101"/>
    </location>
</feature>
<dbReference type="GeneID" id="108050520"/>
<comment type="subcellular location">
    <subcellularLocation>
        <location evidence="1 5">Membrane</location>
        <topology evidence="1 5">Multi-pass membrane protein</topology>
    </subcellularLocation>
</comment>
<dbReference type="InterPro" id="IPR004895">
    <property type="entry name" value="Prenylated_rab_accept_PRA1"/>
</dbReference>
<feature type="transmembrane region" description="Helical" evidence="5">
    <location>
        <begin position="57"/>
        <end position="77"/>
    </location>
</feature>
<dbReference type="PANTHER" id="PTHR12859">
    <property type="entry name" value="PRA1 PROTEIN"/>
    <property type="match status" value="1"/>
</dbReference>
<gene>
    <name evidence="8" type="primary">LOC108050520</name>
    <name evidence="6" type="synonym">108050520</name>
</gene>
<dbReference type="AlphaFoldDB" id="A0A6P4FJU4"/>
<dbReference type="OrthoDB" id="18213at2759"/>
<name>A0A6P4FJU4_DRORH</name>
<dbReference type="Pfam" id="PF03208">
    <property type="entry name" value="PRA1"/>
    <property type="match status" value="1"/>
</dbReference>
<evidence type="ECO:0000256" key="4">
    <source>
        <dbReference type="ARBA" id="ARBA00023136"/>
    </source>
</evidence>
<dbReference type="GO" id="GO:0016020">
    <property type="term" value="C:membrane"/>
    <property type="evidence" value="ECO:0007669"/>
    <property type="project" value="UniProtKB-SubCell"/>
</dbReference>
<evidence type="ECO:0000313" key="6">
    <source>
        <dbReference type="EnsemblMetazoa" id="XP_016987723.1"/>
    </source>
</evidence>
<evidence type="ECO:0000256" key="1">
    <source>
        <dbReference type="ARBA" id="ARBA00004141"/>
    </source>
</evidence>
<accession>A0A6P4FJU4</accession>
<keyword evidence="4 5" id="KW-0472">Membrane</keyword>
<reference evidence="8" key="2">
    <citation type="submission" date="2025-04" db="UniProtKB">
        <authorList>
            <consortium name="RefSeq"/>
        </authorList>
    </citation>
    <scope>IDENTIFICATION</scope>
</reference>
<evidence type="ECO:0000256" key="2">
    <source>
        <dbReference type="ARBA" id="ARBA00022692"/>
    </source>
</evidence>
<evidence type="ECO:0000256" key="3">
    <source>
        <dbReference type="ARBA" id="ARBA00022989"/>
    </source>
</evidence>
<evidence type="ECO:0000256" key="5">
    <source>
        <dbReference type="RuleBase" id="RU363107"/>
    </source>
</evidence>
<comment type="similarity">
    <text evidence="5">Belongs to the PRA1 family.</text>
</comment>
<sequence>MSTPSTSSVGDAAAALSGNLQLPPLRTLDDFILGSARFQLPNLKDFKKWGNRVANNLLYYQTNYFLLFLTIYALMIFFNPSKIISGLLVQALIIAVIWQFFSGKSKNNFIASRLTGGNANAAEQNAQQKWYIMAGALLGGYLLLHLMSAVLLTAFTLLLPISVTFIHASLRLRNMKNKFTNTIESFGPATPMGSLLDAVNVRADGVLN</sequence>
<proteinExistence type="inferred from homology"/>
<organism evidence="8">
    <name type="scientific">Drosophila rhopaloa</name>
    <name type="common">Fruit fly</name>
    <dbReference type="NCBI Taxonomy" id="1041015"/>
    <lineage>
        <taxon>Eukaryota</taxon>
        <taxon>Metazoa</taxon>
        <taxon>Ecdysozoa</taxon>
        <taxon>Arthropoda</taxon>
        <taxon>Hexapoda</taxon>
        <taxon>Insecta</taxon>
        <taxon>Pterygota</taxon>
        <taxon>Neoptera</taxon>
        <taxon>Endopterygota</taxon>
        <taxon>Diptera</taxon>
        <taxon>Brachycera</taxon>
        <taxon>Muscomorpha</taxon>
        <taxon>Ephydroidea</taxon>
        <taxon>Drosophilidae</taxon>
        <taxon>Drosophila</taxon>
        <taxon>Sophophora</taxon>
    </lineage>
</organism>
<dbReference type="Proteomes" id="UP001652680">
    <property type="component" value="Unassembled WGS sequence"/>
</dbReference>